<dbReference type="EMBL" id="LAZR01031289">
    <property type="protein sequence ID" value="KKL54183.1"/>
    <property type="molecule type" value="Genomic_DNA"/>
</dbReference>
<feature type="region of interest" description="Disordered" evidence="1">
    <location>
        <begin position="47"/>
        <end position="68"/>
    </location>
</feature>
<name>A0A0F9CXU4_9ZZZZ</name>
<proteinExistence type="predicted"/>
<dbReference type="AlphaFoldDB" id="A0A0F9CXU4"/>
<comment type="caution">
    <text evidence="2">The sequence shown here is derived from an EMBL/GenBank/DDBJ whole genome shotgun (WGS) entry which is preliminary data.</text>
</comment>
<reference evidence="2" key="1">
    <citation type="journal article" date="2015" name="Nature">
        <title>Complex archaea that bridge the gap between prokaryotes and eukaryotes.</title>
        <authorList>
            <person name="Spang A."/>
            <person name="Saw J.H."/>
            <person name="Jorgensen S.L."/>
            <person name="Zaremba-Niedzwiedzka K."/>
            <person name="Martijn J."/>
            <person name="Lind A.E."/>
            <person name="van Eijk R."/>
            <person name="Schleper C."/>
            <person name="Guy L."/>
            <person name="Ettema T.J."/>
        </authorList>
    </citation>
    <scope>NUCLEOTIDE SEQUENCE</scope>
</reference>
<protein>
    <submittedName>
        <fullName evidence="2">Uncharacterized protein</fullName>
    </submittedName>
</protein>
<organism evidence="2">
    <name type="scientific">marine sediment metagenome</name>
    <dbReference type="NCBI Taxonomy" id="412755"/>
    <lineage>
        <taxon>unclassified sequences</taxon>
        <taxon>metagenomes</taxon>
        <taxon>ecological metagenomes</taxon>
    </lineage>
</organism>
<sequence length="68" mass="7989">MKTKHKDAIQEAIKYGIDVTLLYRNISLTPTERIEYHQRMLEAAEELKKAGERKRAESEENIDDIKKT</sequence>
<evidence type="ECO:0000256" key="1">
    <source>
        <dbReference type="SAM" id="MobiDB-lite"/>
    </source>
</evidence>
<accession>A0A0F9CXU4</accession>
<evidence type="ECO:0000313" key="2">
    <source>
        <dbReference type="EMBL" id="KKL54183.1"/>
    </source>
</evidence>
<gene>
    <name evidence="2" type="ORF">LCGC14_2267970</name>
</gene>